<name>A0A653BS75_CALMS</name>
<organism evidence="1 2">
    <name type="scientific">Callosobruchus maculatus</name>
    <name type="common">Southern cowpea weevil</name>
    <name type="synonym">Pulse bruchid</name>
    <dbReference type="NCBI Taxonomy" id="64391"/>
    <lineage>
        <taxon>Eukaryota</taxon>
        <taxon>Metazoa</taxon>
        <taxon>Ecdysozoa</taxon>
        <taxon>Arthropoda</taxon>
        <taxon>Hexapoda</taxon>
        <taxon>Insecta</taxon>
        <taxon>Pterygota</taxon>
        <taxon>Neoptera</taxon>
        <taxon>Endopterygota</taxon>
        <taxon>Coleoptera</taxon>
        <taxon>Polyphaga</taxon>
        <taxon>Cucujiformia</taxon>
        <taxon>Chrysomeloidea</taxon>
        <taxon>Chrysomelidae</taxon>
        <taxon>Bruchinae</taxon>
        <taxon>Bruchini</taxon>
        <taxon>Callosobruchus</taxon>
    </lineage>
</organism>
<evidence type="ECO:0000313" key="1">
    <source>
        <dbReference type="EMBL" id="VEN38370.1"/>
    </source>
</evidence>
<feature type="non-terminal residue" evidence="1">
    <location>
        <position position="1"/>
    </location>
</feature>
<dbReference type="AlphaFoldDB" id="A0A653BS75"/>
<protein>
    <submittedName>
        <fullName evidence="1">Uncharacterized protein</fullName>
    </submittedName>
</protein>
<accession>A0A653BS75</accession>
<sequence>IPVRETLHQLLGRRVAAASDNVDRRSVDDRLVLVPRLSVCLSFRRAGSAPDTAKRAKNRCRRKSRRGASEPPLRALWSTSIPALAKWRIRSSTLNMGGYLPTKAHWYVMGVTSNPMCTPCGEEEKSWLFRCEHLEHPKQTIFGSRVFEPEDIRLAGSKTILTLAMRAGLGN</sequence>
<keyword evidence="2" id="KW-1185">Reference proteome</keyword>
<proteinExistence type="predicted"/>
<reference evidence="1 2" key="1">
    <citation type="submission" date="2019-01" db="EMBL/GenBank/DDBJ databases">
        <authorList>
            <person name="Sayadi A."/>
        </authorList>
    </citation>
    <scope>NUCLEOTIDE SEQUENCE [LARGE SCALE GENOMIC DNA]</scope>
</reference>
<gene>
    <name evidence="1" type="ORF">CALMAC_LOCUS3284</name>
</gene>
<dbReference type="Proteomes" id="UP000410492">
    <property type="component" value="Unassembled WGS sequence"/>
</dbReference>
<evidence type="ECO:0000313" key="2">
    <source>
        <dbReference type="Proteomes" id="UP000410492"/>
    </source>
</evidence>
<dbReference type="EMBL" id="CAACVG010004393">
    <property type="protein sequence ID" value="VEN38370.1"/>
    <property type="molecule type" value="Genomic_DNA"/>
</dbReference>